<evidence type="ECO:0000256" key="3">
    <source>
        <dbReference type="SAM" id="MobiDB-lite"/>
    </source>
</evidence>
<feature type="compositionally biased region" description="Pro residues" evidence="3">
    <location>
        <begin position="376"/>
        <end position="402"/>
    </location>
</feature>
<feature type="compositionally biased region" description="Polar residues" evidence="3">
    <location>
        <begin position="287"/>
        <end position="303"/>
    </location>
</feature>
<dbReference type="AlphaFoldDB" id="A0A8B8C7V2"/>
<dbReference type="RefSeq" id="XP_022311817.1">
    <property type="nucleotide sequence ID" value="XM_022456109.1"/>
</dbReference>
<evidence type="ECO:0000256" key="2">
    <source>
        <dbReference type="SAM" id="Coils"/>
    </source>
</evidence>
<feature type="region of interest" description="Disordered" evidence="3">
    <location>
        <begin position="839"/>
        <end position="868"/>
    </location>
</feature>
<evidence type="ECO:0000313" key="6">
    <source>
        <dbReference type="RefSeq" id="XP_022311817.1"/>
    </source>
</evidence>
<feature type="domain" description="EF-hand" evidence="4">
    <location>
        <begin position="29"/>
        <end position="64"/>
    </location>
</feature>
<feature type="region of interest" description="Disordered" evidence="3">
    <location>
        <begin position="1"/>
        <end position="31"/>
    </location>
</feature>
<feature type="compositionally biased region" description="Low complexity" evidence="3">
    <location>
        <begin position="10"/>
        <end position="28"/>
    </location>
</feature>
<dbReference type="Pfam" id="PF10506">
    <property type="entry name" value="USHBP1_PDZ-bd"/>
    <property type="match status" value="2"/>
</dbReference>
<dbReference type="PANTHER" id="PTHR23347:SF6">
    <property type="entry name" value="FI17904P1"/>
    <property type="match status" value="1"/>
</dbReference>
<dbReference type="InterPro" id="IPR011992">
    <property type="entry name" value="EF-hand-dom_pair"/>
</dbReference>
<keyword evidence="2" id="KW-0175">Coiled coil</keyword>
<feature type="region of interest" description="Disordered" evidence="3">
    <location>
        <begin position="373"/>
        <end position="404"/>
    </location>
</feature>
<keyword evidence="5" id="KW-1185">Reference proteome</keyword>
<feature type="compositionally biased region" description="Basic and acidic residues" evidence="3">
    <location>
        <begin position="839"/>
        <end position="865"/>
    </location>
</feature>
<evidence type="ECO:0000313" key="5">
    <source>
        <dbReference type="Proteomes" id="UP000694844"/>
    </source>
</evidence>
<feature type="compositionally biased region" description="Polar residues" evidence="3">
    <location>
        <begin position="460"/>
        <end position="481"/>
    </location>
</feature>
<dbReference type="SUPFAM" id="SSF47473">
    <property type="entry name" value="EF-hand"/>
    <property type="match status" value="1"/>
</dbReference>
<dbReference type="InterPro" id="IPR019536">
    <property type="entry name" value="USHBP1_PDZ-bd"/>
</dbReference>
<dbReference type="InterPro" id="IPR040171">
    <property type="entry name" value="USBP1-like"/>
</dbReference>
<accession>A0A8B8C7V2</accession>
<dbReference type="InterPro" id="IPR018247">
    <property type="entry name" value="EF_Hand_1_Ca_BS"/>
</dbReference>
<dbReference type="GeneID" id="111117044"/>
<gene>
    <name evidence="6" type="primary">LOC111117044</name>
</gene>
<dbReference type="KEGG" id="cvn:111117044"/>
<dbReference type="Proteomes" id="UP000694844">
    <property type="component" value="Chromosome 10"/>
</dbReference>
<feature type="region of interest" description="Disordered" evidence="3">
    <location>
        <begin position="281"/>
        <end position="303"/>
    </location>
</feature>
<proteinExistence type="predicted"/>
<reference evidence="6" key="1">
    <citation type="submission" date="2025-08" db="UniProtKB">
        <authorList>
            <consortium name="RefSeq"/>
        </authorList>
    </citation>
    <scope>IDENTIFICATION</scope>
    <source>
        <tissue evidence="6">Whole sample</tissue>
    </source>
</reference>
<evidence type="ECO:0000259" key="4">
    <source>
        <dbReference type="PROSITE" id="PS50222"/>
    </source>
</evidence>
<dbReference type="GO" id="GO:0005509">
    <property type="term" value="F:calcium ion binding"/>
    <property type="evidence" value="ECO:0007669"/>
    <property type="project" value="InterPro"/>
</dbReference>
<keyword evidence="1" id="KW-0106">Calcium</keyword>
<sequence length="977" mass="109537">MGDTLFVHDGSPSAASCGSSTGSNSSSTGEEERLQRLFNSCDGDGDGFLDSGDFIYMCRQLNMEDMAGEIMHQLGLQSQSKITFQDFLRFRGQVQNEEVDLSLGVEDLGIDSDLSGALRNPDNVTSWPTMSSDSFGACSGKPDSLDYDSGARDMSPEPASLHQLVESHNPQLLSLAQDDSLGLEILDVTNRLHLAALTSLKGEIIELNNRLHHVTSERDILEKQVNRLQADKLRLQQECEKRLEITAGRYEERITELHSVIAELRKKIERHQINVIREEDEYEDAAVQSNKSNDGGSRAANESQANSLDILGNELNTEISRVVTTLDDVIEVQPMKTPQETAEEGCNTEEALCDIDDSVEELAIQACKQIDAIDLEPPPSPPPRGLRPATFHPPPPPPPNEYPDPGYLQEVIFSLRQDAMVLQETVQRQEAELNMHRAAIGSLREERDKLRQRVHEMRTEQVSPQHLKTSPQGSRTSTPTKNYPPHTPTDRSQLSNQETFPVAKVAELKKLKTCSNERPVLGCELESGGLPNTKVAEHLVQNMQKGSNMQEIVQNLYSEGGQLTECKVQEFEIEFERLQSKIDSLKSQNDLLGLTLEESKSQSDRLSVLIGKYESNNTALQLGLNYSDQIIEAYDVVLSLTESELGLTLSNCRAAGLTQGLRNSPLSPDELNQLAQKSRNTRKTAENVARHLIQKLDRNFGVNPWEETSTHTASTSSSGCYSEDFSKAEEQKLREYIHQLKAERASIKSTVMELESLHADTAAITAETPRHAEACRLDLENAVLMQELMAMKEEKAELRAQNYLLEKEKNALELRLSGKESREQAYVIQIEHLKSEVEERSRLQEAEHQTSETSPLDDRKSHDLPEGSSQELYEALQRERKLKSRVQELVIALEKLSRNSEIRHQQSAEFVSDLKKANSALIAAFEKTKKKYQGKLKKLEFQIQALTERYEAQIHMLKQRLLVVENAGCIPPNETSL</sequence>
<feature type="coiled-coil region" evidence="2">
    <location>
        <begin position="879"/>
        <end position="949"/>
    </location>
</feature>
<evidence type="ECO:0000256" key="1">
    <source>
        <dbReference type="ARBA" id="ARBA00022837"/>
    </source>
</evidence>
<dbReference type="Gene3D" id="1.10.238.10">
    <property type="entry name" value="EF-hand"/>
    <property type="match status" value="1"/>
</dbReference>
<feature type="coiled-coil region" evidence="2">
    <location>
        <begin position="781"/>
        <end position="815"/>
    </location>
</feature>
<name>A0A8B8C7V2_CRAVI</name>
<dbReference type="PROSITE" id="PS00018">
    <property type="entry name" value="EF_HAND_1"/>
    <property type="match status" value="1"/>
</dbReference>
<protein>
    <submittedName>
        <fullName evidence="6">Colorectal mutant cancer protein-like isoform X1</fullName>
    </submittedName>
</protein>
<dbReference type="PANTHER" id="PTHR23347">
    <property type="entry name" value="COLORECTAL MUTANT CANCER PROTEIN MCC PROTEIN -RELATED"/>
    <property type="match status" value="1"/>
</dbReference>
<dbReference type="PROSITE" id="PS50222">
    <property type="entry name" value="EF_HAND_2"/>
    <property type="match status" value="1"/>
</dbReference>
<organism evidence="5 6">
    <name type="scientific">Crassostrea virginica</name>
    <name type="common">Eastern oyster</name>
    <dbReference type="NCBI Taxonomy" id="6565"/>
    <lineage>
        <taxon>Eukaryota</taxon>
        <taxon>Metazoa</taxon>
        <taxon>Spiralia</taxon>
        <taxon>Lophotrochozoa</taxon>
        <taxon>Mollusca</taxon>
        <taxon>Bivalvia</taxon>
        <taxon>Autobranchia</taxon>
        <taxon>Pteriomorphia</taxon>
        <taxon>Ostreida</taxon>
        <taxon>Ostreoidea</taxon>
        <taxon>Ostreidae</taxon>
        <taxon>Crassostrea</taxon>
    </lineage>
</organism>
<feature type="region of interest" description="Disordered" evidence="3">
    <location>
        <begin position="455"/>
        <end position="496"/>
    </location>
</feature>
<dbReference type="OrthoDB" id="6256369at2759"/>
<dbReference type="InterPro" id="IPR002048">
    <property type="entry name" value="EF_hand_dom"/>
</dbReference>